<dbReference type="AlphaFoldDB" id="Q6AJX6"/>
<feature type="transmembrane region" description="Helical" evidence="9">
    <location>
        <begin position="6"/>
        <end position="22"/>
    </location>
</feature>
<comment type="similarity">
    <text evidence="9">Belongs to the TatA/E family.</text>
</comment>
<gene>
    <name evidence="9 10" type="primary">tatA</name>
    <name evidence="10" type="ordered locus">DP2621</name>
</gene>
<evidence type="ECO:0000256" key="1">
    <source>
        <dbReference type="ARBA" id="ARBA00004162"/>
    </source>
</evidence>
<evidence type="ECO:0000256" key="6">
    <source>
        <dbReference type="ARBA" id="ARBA00022989"/>
    </source>
</evidence>
<dbReference type="KEGG" id="dps:DP2621"/>
<keyword evidence="3 9" id="KW-1003">Cell membrane</keyword>
<dbReference type="Gene3D" id="1.20.5.3310">
    <property type="match status" value="1"/>
</dbReference>
<keyword evidence="4 9" id="KW-0812">Transmembrane</keyword>
<keyword evidence="7 9" id="KW-0811">Translocation</keyword>
<accession>Q6AJX6</accession>
<evidence type="ECO:0000256" key="2">
    <source>
        <dbReference type="ARBA" id="ARBA00022448"/>
    </source>
</evidence>
<proteinExistence type="inferred from homology"/>
<keyword evidence="8 9" id="KW-0472">Membrane</keyword>
<evidence type="ECO:0000256" key="7">
    <source>
        <dbReference type="ARBA" id="ARBA00023010"/>
    </source>
</evidence>
<keyword evidence="5 9" id="KW-0653">Protein transport</keyword>
<dbReference type="STRING" id="177439.DP2621"/>
<dbReference type="InterPro" id="IPR006312">
    <property type="entry name" value="TatA/E"/>
</dbReference>
<dbReference type="GO" id="GO:0043953">
    <property type="term" value="P:protein transport by the Tat complex"/>
    <property type="evidence" value="ECO:0007669"/>
    <property type="project" value="UniProtKB-UniRule"/>
</dbReference>
<evidence type="ECO:0000256" key="8">
    <source>
        <dbReference type="ARBA" id="ARBA00023136"/>
    </source>
</evidence>
<name>Q6AJX6_DESPS</name>
<comment type="subcellular location">
    <subcellularLocation>
        <location evidence="9">Cell inner membrane</location>
        <topology evidence="9">Single-pass membrane protein</topology>
    </subcellularLocation>
    <subcellularLocation>
        <location evidence="1">Cell membrane</location>
        <topology evidence="1">Single-pass membrane protein</topology>
    </subcellularLocation>
</comment>
<dbReference type="NCBIfam" id="TIGR01411">
    <property type="entry name" value="tatAE"/>
    <property type="match status" value="1"/>
</dbReference>
<protein>
    <recommendedName>
        <fullName evidence="9">Sec-independent protein translocase protein TatA</fullName>
    </recommendedName>
</protein>
<dbReference type="GO" id="GO:0033281">
    <property type="term" value="C:TAT protein transport complex"/>
    <property type="evidence" value="ECO:0007669"/>
    <property type="project" value="UniProtKB-UniRule"/>
</dbReference>
<dbReference type="HOGENOM" id="CLU_086034_1_5_7"/>
<evidence type="ECO:0000313" key="10">
    <source>
        <dbReference type="EMBL" id="CAG37350.1"/>
    </source>
</evidence>
<dbReference type="PANTHER" id="PTHR42982">
    <property type="entry name" value="SEC-INDEPENDENT PROTEIN TRANSLOCASE PROTEIN TATA"/>
    <property type="match status" value="1"/>
</dbReference>
<keyword evidence="9" id="KW-0997">Cell inner membrane</keyword>
<evidence type="ECO:0000256" key="5">
    <source>
        <dbReference type="ARBA" id="ARBA00022927"/>
    </source>
</evidence>
<dbReference type="InterPro" id="IPR003369">
    <property type="entry name" value="TatA/B/E"/>
</dbReference>
<dbReference type="eggNOG" id="COG1826">
    <property type="taxonomic scope" value="Bacteria"/>
</dbReference>
<evidence type="ECO:0000313" key="11">
    <source>
        <dbReference type="Proteomes" id="UP000000602"/>
    </source>
</evidence>
<comment type="subunit">
    <text evidence="9">Forms a complex with TatC.</text>
</comment>
<organism evidence="10 11">
    <name type="scientific">Desulfotalea psychrophila (strain LSv54 / DSM 12343)</name>
    <dbReference type="NCBI Taxonomy" id="177439"/>
    <lineage>
        <taxon>Bacteria</taxon>
        <taxon>Pseudomonadati</taxon>
        <taxon>Thermodesulfobacteriota</taxon>
        <taxon>Desulfobulbia</taxon>
        <taxon>Desulfobulbales</taxon>
        <taxon>Desulfocapsaceae</taxon>
        <taxon>Desulfotalea</taxon>
    </lineage>
</organism>
<evidence type="ECO:0000256" key="3">
    <source>
        <dbReference type="ARBA" id="ARBA00022475"/>
    </source>
</evidence>
<keyword evidence="2 9" id="KW-0813">Transport</keyword>
<dbReference type="EMBL" id="CR522870">
    <property type="protein sequence ID" value="CAG37350.1"/>
    <property type="molecule type" value="Genomic_DNA"/>
</dbReference>
<dbReference type="GO" id="GO:0008320">
    <property type="term" value="F:protein transmembrane transporter activity"/>
    <property type="evidence" value="ECO:0007669"/>
    <property type="project" value="UniProtKB-UniRule"/>
</dbReference>
<dbReference type="OrthoDB" id="9810561at2"/>
<dbReference type="Pfam" id="PF02416">
    <property type="entry name" value="TatA_B_E"/>
    <property type="match status" value="1"/>
</dbReference>
<evidence type="ECO:0000256" key="4">
    <source>
        <dbReference type="ARBA" id="ARBA00022692"/>
    </source>
</evidence>
<dbReference type="HAMAP" id="MF_00236">
    <property type="entry name" value="TatA_E"/>
    <property type="match status" value="1"/>
</dbReference>
<evidence type="ECO:0000256" key="9">
    <source>
        <dbReference type="HAMAP-Rule" id="MF_00236"/>
    </source>
</evidence>
<dbReference type="RefSeq" id="WP_011189862.1">
    <property type="nucleotide sequence ID" value="NC_006138.1"/>
</dbReference>
<keyword evidence="11" id="KW-1185">Reference proteome</keyword>
<dbReference type="PANTHER" id="PTHR42982:SF1">
    <property type="entry name" value="SEC-INDEPENDENT PROTEIN TRANSLOCASE PROTEIN TATA"/>
    <property type="match status" value="1"/>
</dbReference>
<sequence length="84" mass="8985">MFGLGAPELIVILVIVILIFGGKKLPKLGSSLGQAMKSFKQGVSDVEKGSKDIMGDIPGVQEATELKEKVDQVKNLGKVTKIFK</sequence>
<reference evidence="11" key="1">
    <citation type="journal article" date="2004" name="Environ. Microbiol.">
        <title>The genome of Desulfotalea psychrophila, a sulfate-reducing bacterium from permanently cold Arctic sediments.</title>
        <authorList>
            <person name="Rabus R."/>
            <person name="Ruepp A."/>
            <person name="Frickey T."/>
            <person name="Rattei T."/>
            <person name="Fartmann B."/>
            <person name="Stark M."/>
            <person name="Bauer M."/>
            <person name="Zibat A."/>
            <person name="Lombardot T."/>
            <person name="Becker I."/>
            <person name="Amann J."/>
            <person name="Gellner K."/>
            <person name="Teeling H."/>
            <person name="Leuschner W.D."/>
            <person name="Gloeckner F.-O."/>
            <person name="Lupas A.N."/>
            <person name="Amann R."/>
            <person name="Klenk H.-P."/>
        </authorList>
    </citation>
    <scope>NUCLEOTIDE SEQUENCE [LARGE SCALE GENOMIC DNA]</scope>
    <source>
        <strain evidence="11">DSM 12343 / LSv54</strain>
    </source>
</reference>
<keyword evidence="6 9" id="KW-1133">Transmembrane helix</keyword>
<dbReference type="Proteomes" id="UP000000602">
    <property type="component" value="Chromosome"/>
</dbReference>
<comment type="function">
    <text evidence="9">Part of the twin-arginine translocation (Tat) system that transports large folded proteins containing a characteristic twin-arginine motif in their signal peptide across membranes. TatA could form the protein-conducting channel of the Tat system.</text>
</comment>